<evidence type="ECO:0000313" key="3">
    <source>
        <dbReference type="Proteomes" id="UP001151760"/>
    </source>
</evidence>
<evidence type="ECO:0000256" key="1">
    <source>
        <dbReference type="SAM" id="Phobius"/>
    </source>
</evidence>
<gene>
    <name evidence="2" type="ORF">Tco_0704197</name>
</gene>
<keyword evidence="3" id="KW-1185">Reference proteome</keyword>
<accession>A0ABQ4Y2I3</accession>
<reference evidence="2" key="1">
    <citation type="journal article" date="2022" name="Int. J. Mol. Sci.">
        <title>Draft Genome of Tanacetum Coccineum: Genomic Comparison of Closely Related Tanacetum-Family Plants.</title>
        <authorList>
            <person name="Yamashiro T."/>
            <person name="Shiraishi A."/>
            <person name="Nakayama K."/>
            <person name="Satake H."/>
        </authorList>
    </citation>
    <scope>NUCLEOTIDE SEQUENCE</scope>
</reference>
<organism evidence="2 3">
    <name type="scientific">Tanacetum coccineum</name>
    <dbReference type="NCBI Taxonomy" id="301880"/>
    <lineage>
        <taxon>Eukaryota</taxon>
        <taxon>Viridiplantae</taxon>
        <taxon>Streptophyta</taxon>
        <taxon>Embryophyta</taxon>
        <taxon>Tracheophyta</taxon>
        <taxon>Spermatophyta</taxon>
        <taxon>Magnoliopsida</taxon>
        <taxon>eudicotyledons</taxon>
        <taxon>Gunneridae</taxon>
        <taxon>Pentapetalae</taxon>
        <taxon>asterids</taxon>
        <taxon>campanulids</taxon>
        <taxon>Asterales</taxon>
        <taxon>Asteraceae</taxon>
        <taxon>Asteroideae</taxon>
        <taxon>Anthemideae</taxon>
        <taxon>Anthemidinae</taxon>
        <taxon>Tanacetum</taxon>
    </lineage>
</organism>
<sequence>MAVDGPQFFCAHVGGRADLWTAVCRHIVLVKFHPVTFCALVIVFAGQFFLWRCYELRCALRRSECYACVTLGGWSECAECGVEDAGALGWLALGWLGGREGVFLGCWGPRSGVVARTVIEEGTIWCVLRIGVFLVGFVELIVSSIIVY</sequence>
<keyword evidence="1" id="KW-0472">Membrane</keyword>
<dbReference type="Proteomes" id="UP001151760">
    <property type="component" value="Unassembled WGS sequence"/>
</dbReference>
<feature type="transmembrane region" description="Helical" evidence="1">
    <location>
        <begin position="32"/>
        <end position="54"/>
    </location>
</feature>
<reference evidence="2" key="2">
    <citation type="submission" date="2022-01" db="EMBL/GenBank/DDBJ databases">
        <authorList>
            <person name="Yamashiro T."/>
            <person name="Shiraishi A."/>
            <person name="Satake H."/>
            <person name="Nakayama K."/>
        </authorList>
    </citation>
    <scope>NUCLEOTIDE SEQUENCE</scope>
</reference>
<dbReference type="EMBL" id="BQNB010010000">
    <property type="protein sequence ID" value="GJS71356.1"/>
    <property type="molecule type" value="Genomic_DNA"/>
</dbReference>
<feature type="transmembrane region" description="Helical" evidence="1">
    <location>
        <begin position="126"/>
        <end position="147"/>
    </location>
</feature>
<evidence type="ECO:0000313" key="2">
    <source>
        <dbReference type="EMBL" id="GJS71356.1"/>
    </source>
</evidence>
<keyword evidence="1" id="KW-1133">Transmembrane helix</keyword>
<name>A0ABQ4Y2I3_9ASTR</name>
<protein>
    <submittedName>
        <fullName evidence="2">Uncharacterized protein</fullName>
    </submittedName>
</protein>
<comment type="caution">
    <text evidence="2">The sequence shown here is derived from an EMBL/GenBank/DDBJ whole genome shotgun (WGS) entry which is preliminary data.</text>
</comment>
<proteinExistence type="predicted"/>
<keyword evidence="1" id="KW-0812">Transmembrane</keyword>